<dbReference type="InterPro" id="IPR020904">
    <property type="entry name" value="Sc_DH/Rdtase_CS"/>
</dbReference>
<dbReference type="NCBIfam" id="TIGR00756">
    <property type="entry name" value="PPR"/>
    <property type="match status" value="4"/>
</dbReference>
<dbReference type="InterPro" id="IPR050872">
    <property type="entry name" value="PPR_P_subfamily"/>
</dbReference>
<keyword evidence="2" id="KW-0677">Repeat</keyword>
<keyword evidence="5" id="KW-1185">Reference proteome</keyword>
<comment type="caution">
    <text evidence="4">The sequence shown here is derived from an EMBL/GenBank/DDBJ whole genome shotgun (WGS) entry which is preliminary data.</text>
</comment>
<comment type="similarity">
    <text evidence="1">Belongs to the PPR family. P subfamily.</text>
</comment>
<dbReference type="Proteomes" id="UP000583929">
    <property type="component" value="Unassembled WGS sequence"/>
</dbReference>
<evidence type="ECO:0000256" key="2">
    <source>
        <dbReference type="ARBA" id="ARBA00022737"/>
    </source>
</evidence>
<dbReference type="InterPro" id="IPR002885">
    <property type="entry name" value="PPR_rpt"/>
</dbReference>
<protein>
    <submittedName>
        <fullName evidence="4">Uncharacterized protein</fullName>
    </submittedName>
</protein>
<accession>A0A7J6E9A4</accession>
<dbReference type="Pfam" id="PF01535">
    <property type="entry name" value="PPR"/>
    <property type="match status" value="4"/>
</dbReference>
<evidence type="ECO:0000313" key="4">
    <source>
        <dbReference type="EMBL" id="KAF4354997.1"/>
    </source>
</evidence>
<dbReference type="InterPro" id="IPR011990">
    <property type="entry name" value="TPR-like_helical_dom_sf"/>
</dbReference>
<dbReference type="PRINTS" id="PR00080">
    <property type="entry name" value="SDRFAMILY"/>
</dbReference>
<dbReference type="PRINTS" id="PR00081">
    <property type="entry name" value="GDHRDH"/>
</dbReference>
<dbReference type="SUPFAM" id="SSF51735">
    <property type="entry name" value="NAD(P)-binding Rossmann-fold domains"/>
    <property type="match status" value="1"/>
</dbReference>
<evidence type="ECO:0000256" key="1">
    <source>
        <dbReference type="ARBA" id="ARBA00007626"/>
    </source>
</evidence>
<dbReference type="PROSITE" id="PS00061">
    <property type="entry name" value="ADH_SHORT"/>
    <property type="match status" value="1"/>
</dbReference>
<dbReference type="PANTHER" id="PTHR46128">
    <property type="entry name" value="MITOCHONDRIAL GROUP I INTRON SPLICING FACTOR CCM1"/>
    <property type="match status" value="1"/>
</dbReference>
<gene>
    <name evidence="4" type="ORF">G4B88_008472</name>
</gene>
<dbReference type="AlphaFoldDB" id="A0A7J6E9A4"/>
<sequence>MGFYFLPTTASLFLPRSHRNLSLSPPFGYSPPSFSNVYAYATLFSLFPSNLKLLITLDFESIVVWWSRILTPTDLSQIIRKQKKPLTALQIFNEAKSMYPSYRHNGPVYQTMVGILGNSGRISEMKEVINQMKNDSCECKDSVFVAAMKTYARAGLMDEAFSLFKNIPKFNCVNWTMSFNTILQIMVNELRFDDARCLFLENCCKWEVSSRIRSLNLFMSTLCEKGRSDVALKIFLAMDYQGCCPDRESYRILMKGLCQDGRLNEGTHLLYSMFWRITQKGSGEDVIIYRTLLDALCDNGQVEEAIEVLGKILRKGLKAPNRSRFRIDITQCSNVQDVEAIKRLLNEALIKGGIPSLASFSAMTIDLYMENKITEADKVVKEMQDTGFRQTLSVYEAKLATLCRESEVNEAVKVIEVEMVKAHCVPTVKLYNIVLRGLCDGGKSASVVGYLRKMVKQVGCVPDKETYDILVNGLCREGKFIEANRVLEEMLIKSYWPCVDTFNIVISGFCSVGRQYESVMLLEEMINQVLPPYLFFKYILAILRPIFSEDLMGKVVIITGASSGIGERMAYDYASRGARLALVARREGRLQSVASIATLLGCKDVITIIADVSKVEDCQRFVDKTINYYGRLDHLVNNAGVAPVCMFGETPDLTKFVSAMDINFWGSVYATHFAIPYLKKTKGKIIVISSAATWLPVPRLGLYSATKAAVTSFYETLRVEIGKEVGITIVSPGLTESEMTQGKFLTSRGTLELDQEMRDVEMSMTPMMPAKETAKAIVNRACEGAYYLTVPTWIRSLYYWHAFIPEVLEWSNRLLIMPRPGSTDRDTISKKIVEVLYGFRPCLQPGIVEYPDIGDNGHMSYSHY</sequence>
<dbReference type="Pfam" id="PF13041">
    <property type="entry name" value="PPR_2"/>
    <property type="match status" value="1"/>
</dbReference>
<dbReference type="Gene3D" id="3.40.50.720">
    <property type="entry name" value="NAD(P)-binding Rossmann-like Domain"/>
    <property type="match status" value="1"/>
</dbReference>
<dbReference type="EMBL" id="JAATIQ010000463">
    <property type="protein sequence ID" value="KAF4354997.1"/>
    <property type="molecule type" value="Genomic_DNA"/>
</dbReference>
<feature type="repeat" description="PPR" evidence="3">
    <location>
        <begin position="463"/>
        <end position="497"/>
    </location>
</feature>
<dbReference type="InterPro" id="IPR002347">
    <property type="entry name" value="SDR_fam"/>
</dbReference>
<organism evidence="4 5">
    <name type="scientific">Cannabis sativa</name>
    <name type="common">Hemp</name>
    <name type="synonym">Marijuana</name>
    <dbReference type="NCBI Taxonomy" id="3483"/>
    <lineage>
        <taxon>Eukaryota</taxon>
        <taxon>Viridiplantae</taxon>
        <taxon>Streptophyta</taxon>
        <taxon>Embryophyta</taxon>
        <taxon>Tracheophyta</taxon>
        <taxon>Spermatophyta</taxon>
        <taxon>Magnoliopsida</taxon>
        <taxon>eudicotyledons</taxon>
        <taxon>Gunneridae</taxon>
        <taxon>Pentapetalae</taxon>
        <taxon>rosids</taxon>
        <taxon>fabids</taxon>
        <taxon>Rosales</taxon>
        <taxon>Cannabaceae</taxon>
        <taxon>Cannabis</taxon>
    </lineage>
</organism>
<name>A0A7J6E9A4_CANSA</name>
<feature type="repeat" description="PPR" evidence="3">
    <location>
        <begin position="285"/>
        <end position="319"/>
    </location>
</feature>
<dbReference type="Gene3D" id="1.25.40.10">
    <property type="entry name" value="Tetratricopeptide repeat domain"/>
    <property type="match status" value="4"/>
</dbReference>
<dbReference type="InterPro" id="IPR036291">
    <property type="entry name" value="NAD(P)-bd_dom_sf"/>
</dbReference>
<reference evidence="4 5" key="1">
    <citation type="journal article" date="2020" name="bioRxiv">
        <title>Sequence and annotation of 42 cannabis genomes reveals extensive copy number variation in cannabinoid synthesis and pathogen resistance genes.</title>
        <authorList>
            <person name="Mckernan K.J."/>
            <person name="Helbert Y."/>
            <person name="Kane L.T."/>
            <person name="Ebling H."/>
            <person name="Zhang L."/>
            <person name="Liu B."/>
            <person name="Eaton Z."/>
            <person name="Mclaughlin S."/>
            <person name="Kingan S."/>
            <person name="Baybayan P."/>
            <person name="Concepcion G."/>
            <person name="Jordan M."/>
            <person name="Riva A."/>
            <person name="Barbazuk W."/>
            <person name="Harkins T."/>
        </authorList>
    </citation>
    <scope>NUCLEOTIDE SEQUENCE [LARGE SCALE GENOMIC DNA]</scope>
    <source>
        <strain evidence="5">cv. Jamaican Lion 4</strain>
        <tissue evidence="4">Leaf</tissue>
    </source>
</reference>
<feature type="repeat" description="PPR" evidence="3">
    <location>
        <begin position="211"/>
        <end position="245"/>
    </location>
</feature>
<evidence type="ECO:0000256" key="3">
    <source>
        <dbReference type="PROSITE-ProRule" id="PRU00708"/>
    </source>
</evidence>
<dbReference type="Pfam" id="PF00106">
    <property type="entry name" value="adh_short"/>
    <property type="match status" value="1"/>
</dbReference>
<dbReference type="Pfam" id="PF12854">
    <property type="entry name" value="PPR_1"/>
    <property type="match status" value="2"/>
</dbReference>
<feature type="repeat" description="PPR" evidence="3">
    <location>
        <begin position="498"/>
        <end position="532"/>
    </location>
</feature>
<evidence type="ECO:0000313" key="5">
    <source>
        <dbReference type="Proteomes" id="UP000583929"/>
    </source>
</evidence>
<dbReference type="PROSITE" id="PS51375">
    <property type="entry name" value="PPR"/>
    <property type="match status" value="4"/>
</dbReference>
<dbReference type="PANTHER" id="PTHR46128:SF211">
    <property type="entry name" value="PENTACOTRIPEPTIDE-REPEAT REGION OF PRORP DOMAIN-CONTAINING PROTEIN"/>
    <property type="match status" value="1"/>
</dbReference>
<proteinExistence type="inferred from homology"/>